<evidence type="ECO:0000256" key="2">
    <source>
        <dbReference type="ARBA" id="ARBA00022475"/>
    </source>
</evidence>
<feature type="transmembrane region" description="Helical" evidence="7">
    <location>
        <begin position="97"/>
        <end position="114"/>
    </location>
</feature>
<feature type="transmembrane region" description="Helical" evidence="7">
    <location>
        <begin position="201"/>
        <end position="219"/>
    </location>
</feature>
<accession>A0A918TU40</accession>
<organism evidence="9 10">
    <name type="scientific">Roseibacillus persicicus</name>
    <dbReference type="NCBI Taxonomy" id="454148"/>
    <lineage>
        <taxon>Bacteria</taxon>
        <taxon>Pseudomonadati</taxon>
        <taxon>Verrucomicrobiota</taxon>
        <taxon>Verrucomicrobiia</taxon>
        <taxon>Verrucomicrobiales</taxon>
        <taxon>Verrucomicrobiaceae</taxon>
        <taxon>Roseibacillus</taxon>
    </lineage>
</organism>
<dbReference type="GO" id="GO:0016787">
    <property type="term" value="F:hydrolase activity"/>
    <property type="evidence" value="ECO:0007669"/>
    <property type="project" value="UniProtKB-KW"/>
</dbReference>
<dbReference type="SMART" id="SM00014">
    <property type="entry name" value="acidPPc"/>
    <property type="match status" value="1"/>
</dbReference>
<keyword evidence="5 7" id="KW-1133">Transmembrane helix</keyword>
<reference evidence="9" key="1">
    <citation type="journal article" date="2014" name="Int. J. Syst. Evol. Microbiol.">
        <title>Complete genome sequence of Corynebacterium casei LMG S-19264T (=DSM 44701T), isolated from a smear-ripened cheese.</title>
        <authorList>
            <consortium name="US DOE Joint Genome Institute (JGI-PGF)"/>
            <person name="Walter F."/>
            <person name="Albersmeier A."/>
            <person name="Kalinowski J."/>
            <person name="Ruckert C."/>
        </authorList>
    </citation>
    <scope>NUCLEOTIDE SEQUENCE</scope>
    <source>
        <strain evidence="9">KCTC 12988</strain>
    </source>
</reference>
<evidence type="ECO:0000259" key="8">
    <source>
        <dbReference type="SMART" id="SM00014"/>
    </source>
</evidence>
<dbReference type="InterPro" id="IPR036938">
    <property type="entry name" value="PAP2/HPO_sf"/>
</dbReference>
<feature type="transmembrane region" description="Helical" evidence="7">
    <location>
        <begin position="38"/>
        <end position="55"/>
    </location>
</feature>
<feature type="domain" description="Phosphatidic acid phosphatase type 2/haloperoxidase" evidence="8">
    <location>
        <begin position="123"/>
        <end position="240"/>
    </location>
</feature>
<proteinExistence type="predicted"/>
<dbReference type="PANTHER" id="PTHR14969">
    <property type="entry name" value="SPHINGOSINE-1-PHOSPHATE PHOSPHOHYDROLASE"/>
    <property type="match status" value="1"/>
</dbReference>
<dbReference type="Gene3D" id="1.20.144.10">
    <property type="entry name" value="Phosphatidic acid phosphatase type 2/haloperoxidase"/>
    <property type="match status" value="1"/>
</dbReference>
<evidence type="ECO:0000256" key="1">
    <source>
        <dbReference type="ARBA" id="ARBA00004651"/>
    </source>
</evidence>
<dbReference type="PANTHER" id="PTHR14969:SF62">
    <property type="entry name" value="DECAPRENYLPHOSPHORYL-5-PHOSPHORIBOSE PHOSPHATASE RV3807C-RELATED"/>
    <property type="match status" value="1"/>
</dbReference>
<keyword evidence="6 7" id="KW-0472">Membrane</keyword>
<reference evidence="9" key="2">
    <citation type="submission" date="2020-09" db="EMBL/GenBank/DDBJ databases">
        <authorList>
            <person name="Sun Q."/>
            <person name="Kim S."/>
        </authorList>
    </citation>
    <scope>NUCLEOTIDE SEQUENCE</scope>
    <source>
        <strain evidence="9">KCTC 12988</strain>
    </source>
</reference>
<comment type="subcellular location">
    <subcellularLocation>
        <location evidence="1">Cell membrane</location>
        <topology evidence="1">Multi-pass membrane protein</topology>
    </subcellularLocation>
</comment>
<keyword evidence="3 7" id="KW-0812">Transmembrane</keyword>
<comment type="caution">
    <text evidence="9">The sequence shown here is derived from an EMBL/GenBank/DDBJ whole genome shotgun (WGS) entry which is preliminary data.</text>
</comment>
<feature type="transmembrane region" description="Helical" evidence="7">
    <location>
        <begin position="225"/>
        <end position="242"/>
    </location>
</feature>
<keyword evidence="10" id="KW-1185">Reference proteome</keyword>
<evidence type="ECO:0000313" key="10">
    <source>
        <dbReference type="Proteomes" id="UP000644507"/>
    </source>
</evidence>
<dbReference type="Proteomes" id="UP000644507">
    <property type="component" value="Unassembled WGS sequence"/>
</dbReference>
<dbReference type="AlphaFoldDB" id="A0A918TU40"/>
<keyword evidence="2" id="KW-1003">Cell membrane</keyword>
<name>A0A918TU40_9BACT</name>
<dbReference type="Pfam" id="PF01569">
    <property type="entry name" value="PAP2"/>
    <property type="match status" value="1"/>
</dbReference>
<gene>
    <name evidence="9" type="ORF">GCM10007100_27560</name>
</gene>
<dbReference type="SUPFAM" id="SSF48317">
    <property type="entry name" value="Acid phosphatase/Vanadium-dependent haloperoxidase"/>
    <property type="match status" value="1"/>
</dbReference>
<protein>
    <recommendedName>
        <fullName evidence="8">Phosphatidic acid phosphatase type 2/haloperoxidase domain-containing protein</fullName>
    </recommendedName>
</protein>
<evidence type="ECO:0000313" key="9">
    <source>
        <dbReference type="EMBL" id="GHC59002.1"/>
    </source>
</evidence>
<evidence type="ECO:0000256" key="6">
    <source>
        <dbReference type="ARBA" id="ARBA00023136"/>
    </source>
</evidence>
<evidence type="ECO:0000256" key="4">
    <source>
        <dbReference type="ARBA" id="ARBA00022801"/>
    </source>
</evidence>
<sequence length="250" mass="28431">MRERFIGSIQSVSQFTADWKACWADFAWRWNSGFKRGLLFLLGWVAMTWLLFGWFDEPLLLWIQGRSGADLNVKRVIAPNQEGLVAFCKWLRVYSDFLWFNFFGGLALLGYGFWKKKVHWRRAGLAFFLAGAMAGVTVQTLKTFSGRPRPSTLAKSEEAQTAYDFRGITFKGGWRGYPSGHSAAVWASCIALGLRFRRALVPLLIFASIVGWSRIYGNYHWPTDVLSGAALGTLIGWFWGAMRGEREVME</sequence>
<evidence type="ECO:0000256" key="3">
    <source>
        <dbReference type="ARBA" id="ARBA00022692"/>
    </source>
</evidence>
<keyword evidence="4" id="KW-0378">Hydrolase</keyword>
<dbReference type="GO" id="GO:0005886">
    <property type="term" value="C:plasma membrane"/>
    <property type="evidence" value="ECO:0007669"/>
    <property type="project" value="UniProtKB-SubCell"/>
</dbReference>
<evidence type="ECO:0000256" key="7">
    <source>
        <dbReference type="SAM" id="Phobius"/>
    </source>
</evidence>
<evidence type="ECO:0000256" key="5">
    <source>
        <dbReference type="ARBA" id="ARBA00022989"/>
    </source>
</evidence>
<dbReference type="EMBL" id="BMXI01000012">
    <property type="protein sequence ID" value="GHC59002.1"/>
    <property type="molecule type" value="Genomic_DNA"/>
</dbReference>
<dbReference type="InterPro" id="IPR000326">
    <property type="entry name" value="PAP2/HPO"/>
</dbReference>